<dbReference type="PROSITE" id="PS51007">
    <property type="entry name" value="CYTC"/>
    <property type="match status" value="2"/>
</dbReference>
<dbReference type="InterPro" id="IPR036909">
    <property type="entry name" value="Cyt_c-like_dom_sf"/>
</dbReference>
<evidence type="ECO:0000313" key="7">
    <source>
        <dbReference type="Proteomes" id="UP000029228"/>
    </source>
</evidence>
<sequence>MWHPRCFRRCYLDREPIEPGRALAEGEQHHQVTHWETLPEREMGESVKRGYSLFMNTQQMRTSGKVNNGMNCTNCHLGGGSVADAAPMWAAFVSYPAYRSKNKRVNTFQDRLQGCFLYSMNAEGGKPPEVTSQEILDLNAYSYWLSFGVAVDNNLPGRGFGHISEPELAPDYERGQQAYQENCAVCHSEDGQGRKVADRYVFPPLWGPDSFNWGAGMHKVNTAAAFIKHNMPLGQGGSLSDQQAWDIALFMDSHERPQDPRYDGILVKLKKVIMATTAIW</sequence>
<feature type="domain" description="Cytochrome c" evidence="5">
    <location>
        <begin position="45"/>
        <end position="146"/>
    </location>
</feature>
<dbReference type="PANTHER" id="PTHR35008">
    <property type="entry name" value="BLL4482 PROTEIN-RELATED"/>
    <property type="match status" value="1"/>
</dbReference>
<name>A0A090S5T6_9VIBR</name>
<dbReference type="Pfam" id="PF21342">
    <property type="entry name" value="SoxA-TsdA_cyt-c"/>
    <property type="match status" value="1"/>
</dbReference>
<keyword evidence="7" id="KW-1185">Reference proteome</keyword>
<keyword evidence="1 4" id="KW-0349">Heme</keyword>
<evidence type="ECO:0000313" key="6">
    <source>
        <dbReference type="EMBL" id="GAL22906.1"/>
    </source>
</evidence>
<dbReference type="Pfam" id="PF13442">
    <property type="entry name" value="Cytochrome_CBB3"/>
    <property type="match status" value="1"/>
</dbReference>
<dbReference type="GO" id="GO:0020037">
    <property type="term" value="F:heme binding"/>
    <property type="evidence" value="ECO:0007669"/>
    <property type="project" value="InterPro"/>
</dbReference>
<evidence type="ECO:0000256" key="3">
    <source>
        <dbReference type="ARBA" id="ARBA00023004"/>
    </source>
</evidence>
<protein>
    <submittedName>
        <fullName evidence="6">Cytochrome c family protein</fullName>
    </submittedName>
</protein>
<proteinExistence type="predicted"/>
<dbReference type="Gene3D" id="1.10.760.10">
    <property type="entry name" value="Cytochrome c-like domain"/>
    <property type="match status" value="2"/>
</dbReference>
<keyword evidence="3 4" id="KW-0408">Iron</keyword>
<evidence type="ECO:0000256" key="1">
    <source>
        <dbReference type="ARBA" id="ARBA00022617"/>
    </source>
</evidence>
<comment type="caution">
    <text evidence="6">The sequence shown here is derived from an EMBL/GenBank/DDBJ whole genome shotgun (WGS) entry which is preliminary data.</text>
</comment>
<evidence type="ECO:0000256" key="2">
    <source>
        <dbReference type="ARBA" id="ARBA00022723"/>
    </source>
</evidence>
<dbReference type="SUPFAM" id="SSF46626">
    <property type="entry name" value="Cytochrome c"/>
    <property type="match status" value="2"/>
</dbReference>
<reference evidence="6 7" key="1">
    <citation type="submission" date="2014-09" db="EMBL/GenBank/DDBJ databases">
        <title>Vibrio maritimus JCM 19235. (C45) whole genome shotgun sequence.</title>
        <authorList>
            <person name="Sawabe T."/>
            <person name="Meirelles P."/>
            <person name="Nakanishi M."/>
            <person name="Sayaka M."/>
            <person name="Hattori M."/>
            <person name="Ohkuma M."/>
        </authorList>
    </citation>
    <scope>NUCLEOTIDE SEQUENCE [LARGE SCALE GENOMIC DNA]</scope>
    <source>
        <strain evidence="7">JCM19235</strain>
    </source>
</reference>
<dbReference type="GO" id="GO:0046872">
    <property type="term" value="F:metal ion binding"/>
    <property type="evidence" value="ECO:0007669"/>
    <property type="project" value="UniProtKB-KW"/>
</dbReference>
<dbReference type="InterPro" id="IPR051459">
    <property type="entry name" value="Cytochrome_c-type_DH"/>
</dbReference>
<gene>
    <name evidence="6" type="ORF">JCM19235_3372</name>
</gene>
<reference evidence="6 7" key="2">
    <citation type="submission" date="2014-09" db="EMBL/GenBank/DDBJ databases">
        <authorList>
            <consortium name="NBRP consortium"/>
            <person name="Sawabe T."/>
            <person name="Meirelles P."/>
            <person name="Nakanishi M."/>
            <person name="Sayaka M."/>
            <person name="Hattori M."/>
            <person name="Ohkuma M."/>
        </authorList>
    </citation>
    <scope>NUCLEOTIDE SEQUENCE [LARGE SCALE GENOMIC DNA]</scope>
    <source>
        <strain evidence="7">JCM19235</strain>
    </source>
</reference>
<evidence type="ECO:0000259" key="5">
    <source>
        <dbReference type="PROSITE" id="PS51007"/>
    </source>
</evidence>
<dbReference type="EMBL" id="BBMR01000016">
    <property type="protein sequence ID" value="GAL22906.1"/>
    <property type="molecule type" value="Genomic_DNA"/>
</dbReference>
<dbReference type="InterPro" id="IPR009056">
    <property type="entry name" value="Cyt_c-like_dom"/>
</dbReference>
<dbReference type="PANTHER" id="PTHR35008:SF9">
    <property type="entry name" value="CYTOCHROME C DOMAIN-CONTAINING PROTEIN"/>
    <property type="match status" value="1"/>
</dbReference>
<dbReference type="AlphaFoldDB" id="A0A090S5T6"/>
<keyword evidence="2 4" id="KW-0479">Metal-binding</keyword>
<evidence type="ECO:0000256" key="4">
    <source>
        <dbReference type="PROSITE-ProRule" id="PRU00433"/>
    </source>
</evidence>
<dbReference type="Proteomes" id="UP000029228">
    <property type="component" value="Unassembled WGS sequence"/>
</dbReference>
<accession>A0A090S5T6</accession>
<dbReference type="STRING" id="990268.JCM19235_3372"/>
<organism evidence="6 7">
    <name type="scientific">Vibrio maritimus</name>
    <dbReference type="NCBI Taxonomy" id="990268"/>
    <lineage>
        <taxon>Bacteria</taxon>
        <taxon>Pseudomonadati</taxon>
        <taxon>Pseudomonadota</taxon>
        <taxon>Gammaproteobacteria</taxon>
        <taxon>Vibrionales</taxon>
        <taxon>Vibrionaceae</taxon>
        <taxon>Vibrio</taxon>
    </lineage>
</organism>
<feature type="domain" description="Cytochrome c" evidence="5">
    <location>
        <begin position="170"/>
        <end position="255"/>
    </location>
</feature>
<dbReference type="GO" id="GO:0009055">
    <property type="term" value="F:electron transfer activity"/>
    <property type="evidence" value="ECO:0007669"/>
    <property type="project" value="InterPro"/>
</dbReference>